<feature type="chain" id="PRO_5047502143" evidence="1">
    <location>
        <begin position="33"/>
        <end position="345"/>
    </location>
</feature>
<feature type="signal peptide" evidence="1">
    <location>
        <begin position="1"/>
        <end position="32"/>
    </location>
</feature>
<evidence type="ECO:0000313" key="2">
    <source>
        <dbReference type="EMBL" id="MFD1540354.1"/>
    </source>
</evidence>
<name>A0ABW4GDB7_9ACTN</name>
<dbReference type="EMBL" id="JBHUCM010000019">
    <property type="protein sequence ID" value="MFD1540354.1"/>
    <property type="molecule type" value="Genomic_DNA"/>
</dbReference>
<proteinExistence type="predicted"/>
<organism evidence="2 3">
    <name type="scientific">Nonomuraea guangzhouensis</name>
    <dbReference type="NCBI Taxonomy" id="1291555"/>
    <lineage>
        <taxon>Bacteria</taxon>
        <taxon>Bacillati</taxon>
        <taxon>Actinomycetota</taxon>
        <taxon>Actinomycetes</taxon>
        <taxon>Streptosporangiales</taxon>
        <taxon>Streptosporangiaceae</taxon>
        <taxon>Nonomuraea</taxon>
    </lineage>
</organism>
<protein>
    <submittedName>
        <fullName evidence="2">Uncharacterized protein</fullName>
    </submittedName>
</protein>
<accession>A0ABW4GDB7</accession>
<comment type="caution">
    <text evidence="2">The sequence shown here is derived from an EMBL/GenBank/DDBJ whole genome shotgun (WGS) entry which is preliminary data.</text>
</comment>
<keyword evidence="3" id="KW-1185">Reference proteome</keyword>
<evidence type="ECO:0000313" key="3">
    <source>
        <dbReference type="Proteomes" id="UP001597097"/>
    </source>
</evidence>
<keyword evidence="1" id="KW-0732">Signal</keyword>
<reference evidence="3" key="1">
    <citation type="journal article" date="2019" name="Int. J. Syst. Evol. Microbiol.">
        <title>The Global Catalogue of Microorganisms (GCM) 10K type strain sequencing project: providing services to taxonomists for standard genome sequencing and annotation.</title>
        <authorList>
            <consortium name="The Broad Institute Genomics Platform"/>
            <consortium name="The Broad Institute Genome Sequencing Center for Infectious Disease"/>
            <person name="Wu L."/>
            <person name="Ma J."/>
        </authorList>
    </citation>
    <scope>NUCLEOTIDE SEQUENCE [LARGE SCALE GENOMIC DNA]</scope>
    <source>
        <strain evidence="3">CGMCC 1.15399</strain>
    </source>
</reference>
<dbReference type="RefSeq" id="WP_219526805.1">
    <property type="nucleotide sequence ID" value="NZ_JAHKRM010000001.1"/>
</dbReference>
<evidence type="ECO:0000256" key="1">
    <source>
        <dbReference type="SAM" id="SignalP"/>
    </source>
</evidence>
<gene>
    <name evidence="2" type="ORF">ACFSJ0_25090</name>
</gene>
<dbReference type="PROSITE" id="PS51257">
    <property type="entry name" value="PROKAR_LIPOPROTEIN"/>
    <property type="match status" value="1"/>
</dbReference>
<sequence>MKKRLRSLLATATGAALLLGCVNLSAAQAASAGGDFNGAATSDAFIPVDRDIDVSVTLRLKDPATVTAAVTGSITPPGKGGRDVSFDFRPNSADKVAETVITGSFSIGKDDPAGDWRLNVRVPRAGGTGSNDFVLPVSGKQGITSGGVTPNPVQLVKGKDVKVSVKASVTDADSVSAKLVSEESNESFDLGDLDRGSDDYYRGSTFFSDDTSPGDWTLEVYANRGGQSLKGVSSFTVVAPAGGASKKAKVRVTIKAPAKVRKGASVKVSGKVYKGSKAYPKKTVEVYFKVKGTSTYKLLRFAKTNSTGKYAKSFTIKKDGYFRVKAPGTSKTRSALSPQEFVDVR</sequence>
<dbReference type="Proteomes" id="UP001597097">
    <property type="component" value="Unassembled WGS sequence"/>
</dbReference>